<evidence type="ECO:0000313" key="2">
    <source>
        <dbReference type="Proteomes" id="UP001381693"/>
    </source>
</evidence>
<keyword evidence="2" id="KW-1185">Reference proteome</keyword>
<comment type="caution">
    <text evidence="1">The sequence shown here is derived from an EMBL/GenBank/DDBJ whole genome shotgun (WGS) entry which is preliminary data.</text>
</comment>
<sequence length="75" mass="8669">MSKQLGDEVWVKLPDWKFTSQWRRVTVMDVHSKDNVFANGKQGHILDLLRVVDSGESEAKEDKDLSLLRSQQEGR</sequence>
<accession>A0AAN9A0I8</accession>
<reference evidence="1 2" key="1">
    <citation type="submission" date="2023-11" db="EMBL/GenBank/DDBJ databases">
        <title>Halocaridina rubra genome assembly.</title>
        <authorList>
            <person name="Smith C."/>
        </authorList>
    </citation>
    <scope>NUCLEOTIDE SEQUENCE [LARGE SCALE GENOMIC DNA]</scope>
    <source>
        <strain evidence="1">EP-1</strain>
        <tissue evidence="1">Whole</tissue>
    </source>
</reference>
<protein>
    <submittedName>
        <fullName evidence="1">Uncharacterized protein</fullName>
    </submittedName>
</protein>
<dbReference type="Proteomes" id="UP001381693">
    <property type="component" value="Unassembled WGS sequence"/>
</dbReference>
<name>A0AAN9A0I8_HALRR</name>
<dbReference type="AlphaFoldDB" id="A0AAN9A0I8"/>
<feature type="non-terminal residue" evidence="1">
    <location>
        <position position="75"/>
    </location>
</feature>
<evidence type="ECO:0000313" key="1">
    <source>
        <dbReference type="EMBL" id="KAK7070598.1"/>
    </source>
</evidence>
<organism evidence="1 2">
    <name type="scientific">Halocaridina rubra</name>
    <name type="common">Hawaiian red shrimp</name>
    <dbReference type="NCBI Taxonomy" id="373956"/>
    <lineage>
        <taxon>Eukaryota</taxon>
        <taxon>Metazoa</taxon>
        <taxon>Ecdysozoa</taxon>
        <taxon>Arthropoda</taxon>
        <taxon>Crustacea</taxon>
        <taxon>Multicrustacea</taxon>
        <taxon>Malacostraca</taxon>
        <taxon>Eumalacostraca</taxon>
        <taxon>Eucarida</taxon>
        <taxon>Decapoda</taxon>
        <taxon>Pleocyemata</taxon>
        <taxon>Caridea</taxon>
        <taxon>Atyoidea</taxon>
        <taxon>Atyidae</taxon>
        <taxon>Halocaridina</taxon>
    </lineage>
</organism>
<dbReference type="EMBL" id="JAXCGZ010015296">
    <property type="protein sequence ID" value="KAK7070598.1"/>
    <property type="molecule type" value="Genomic_DNA"/>
</dbReference>
<gene>
    <name evidence="1" type="ORF">SK128_001055</name>
</gene>
<proteinExistence type="predicted"/>